<feature type="region of interest" description="Disordered" evidence="2">
    <location>
        <begin position="180"/>
        <end position="223"/>
    </location>
</feature>
<feature type="compositionally biased region" description="Polar residues" evidence="2">
    <location>
        <begin position="1"/>
        <end position="11"/>
    </location>
</feature>
<evidence type="ECO:0000259" key="4">
    <source>
        <dbReference type="PROSITE" id="PS50114"/>
    </source>
</evidence>
<dbReference type="Pfam" id="PF08447">
    <property type="entry name" value="PAS_3"/>
    <property type="match status" value="1"/>
</dbReference>
<feature type="compositionally biased region" description="Polar residues" evidence="2">
    <location>
        <begin position="510"/>
        <end position="519"/>
    </location>
</feature>
<dbReference type="GO" id="GO:0043565">
    <property type="term" value="F:sequence-specific DNA binding"/>
    <property type="evidence" value="ECO:0007669"/>
    <property type="project" value="InterPro"/>
</dbReference>
<feature type="compositionally biased region" description="Basic and acidic residues" evidence="2">
    <location>
        <begin position="531"/>
        <end position="540"/>
    </location>
</feature>
<comment type="caution">
    <text evidence="5">The sequence shown here is derived from an EMBL/GenBank/DDBJ whole genome shotgun (WGS) entry which is preliminary data.</text>
</comment>
<feature type="compositionally biased region" description="Polar residues" evidence="2">
    <location>
        <begin position="105"/>
        <end position="130"/>
    </location>
</feature>
<keyword evidence="1" id="KW-0863">Zinc-finger</keyword>
<keyword evidence="5" id="KW-0675">Receptor</keyword>
<dbReference type="SMART" id="SM00401">
    <property type="entry name" value="ZnF_GATA"/>
    <property type="match status" value="1"/>
</dbReference>
<feature type="region of interest" description="Disordered" evidence="2">
    <location>
        <begin position="412"/>
        <end position="438"/>
    </location>
</feature>
<feature type="domain" description="GATA-type" evidence="4">
    <location>
        <begin position="553"/>
        <end position="570"/>
    </location>
</feature>
<reference evidence="5 6" key="1">
    <citation type="submission" date="2019-10" db="EMBL/GenBank/DDBJ databases">
        <authorList>
            <person name="Palmer J.M."/>
        </authorList>
    </citation>
    <scope>NUCLEOTIDE SEQUENCE [LARGE SCALE GENOMIC DNA]</scope>
    <source>
        <strain evidence="5 6">TWF694</strain>
    </source>
</reference>
<organism evidence="5 6">
    <name type="scientific">Orbilia ellipsospora</name>
    <dbReference type="NCBI Taxonomy" id="2528407"/>
    <lineage>
        <taxon>Eukaryota</taxon>
        <taxon>Fungi</taxon>
        <taxon>Dikarya</taxon>
        <taxon>Ascomycota</taxon>
        <taxon>Pezizomycotina</taxon>
        <taxon>Orbiliomycetes</taxon>
        <taxon>Orbiliales</taxon>
        <taxon>Orbiliaceae</taxon>
        <taxon>Orbilia</taxon>
    </lineage>
</organism>
<dbReference type="GO" id="GO:0006355">
    <property type="term" value="P:regulation of DNA-templated transcription"/>
    <property type="evidence" value="ECO:0007669"/>
    <property type="project" value="InterPro"/>
</dbReference>
<accession>A0AAV9XB19</accession>
<feature type="domain" description="PAS" evidence="3">
    <location>
        <begin position="258"/>
        <end position="328"/>
    </location>
</feature>
<dbReference type="InterPro" id="IPR013655">
    <property type="entry name" value="PAS_fold_3"/>
</dbReference>
<name>A0AAV9XB19_9PEZI</name>
<keyword evidence="6" id="KW-1185">Reference proteome</keyword>
<evidence type="ECO:0000313" key="5">
    <source>
        <dbReference type="EMBL" id="KAK6539289.1"/>
    </source>
</evidence>
<gene>
    <name evidence="5" type="primary">WC2_1</name>
    <name evidence="5" type="ORF">TWF694_009523</name>
</gene>
<dbReference type="InterPro" id="IPR035965">
    <property type="entry name" value="PAS-like_dom_sf"/>
</dbReference>
<feature type="compositionally biased region" description="Low complexity" evidence="2">
    <location>
        <begin position="13"/>
        <end position="27"/>
    </location>
</feature>
<feature type="region of interest" description="Disordered" evidence="2">
    <location>
        <begin position="1"/>
        <end position="28"/>
    </location>
</feature>
<dbReference type="SUPFAM" id="SSF55785">
    <property type="entry name" value="PYP-like sensor domain (PAS domain)"/>
    <property type="match status" value="1"/>
</dbReference>
<dbReference type="Gene3D" id="3.30.450.20">
    <property type="entry name" value="PAS domain"/>
    <property type="match status" value="1"/>
</dbReference>
<dbReference type="Proteomes" id="UP001365542">
    <property type="component" value="Unassembled WGS sequence"/>
</dbReference>
<proteinExistence type="predicted"/>
<dbReference type="InterPro" id="IPR000014">
    <property type="entry name" value="PAS"/>
</dbReference>
<protein>
    <submittedName>
        <fullName evidence="5">Blue light receptor, variant 2</fullName>
    </submittedName>
</protein>
<dbReference type="AlphaFoldDB" id="A0AAV9XB19"/>
<feature type="compositionally biased region" description="Basic and acidic residues" evidence="2">
    <location>
        <begin position="422"/>
        <end position="437"/>
    </location>
</feature>
<dbReference type="GO" id="GO:0008270">
    <property type="term" value="F:zinc ion binding"/>
    <property type="evidence" value="ECO:0007669"/>
    <property type="project" value="UniProtKB-KW"/>
</dbReference>
<evidence type="ECO:0000313" key="6">
    <source>
        <dbReference type="Proteomes" id="UP001365542"/>
    </source>
</evidence>
<dbReference type="InterPro" id="IPR000679">
    <property type="entry name" value="Znf_GATA"/>
</dbReference>
<feature type="compositionally biased region" description="Polar residues" evidence="2">
    <location>
        <begin position="191"/>
        <end position="214"/>
    </location>
</feature>
<keyword evidence="1" id="KW-0479">Metal-binding</keyword>
<dbReference type="PROSITE" id="PS50112">
    <property type="entry name" value="PAS"/>
    <property type="match status" value="1"/>
</dbReference>
<feature type="region of interest" description="Disordered" evidence="2">
    <location>
        <begin position="506"/>
        <end position="542"/>
    </location>
</feature>
<dbReference type="EMBL" id="JAVHJO010000006">
    <property type="protein sequence ID" value="KAK6539289.1"/>
    <property type="molecule type" value="Genomic_DNA"/>
</dbReference>
<dbReference type="SMART" id="SM00091">
    <property type="entry name" value="PAS"/>
    <property type="match status" value="1"/>
</dbReference>
<feature type="region of interest" description="Disordered" evidence="2">
    <location>
        <begin position="94"/>
        <end position="138"/>
    </location>
</feature>
<keyword evidence="1" id="KW-0862">Zinc</keyword>
<dbReference type="CDD" id="cd00130">
    <property type="entry name" value="PAS"/>
    <property type="match status" value="1"/>
</dbReference>
<dbReference type="PROSITE" id="PS50114">
    <property type="entry name" value="GATA_ZN_FINGER_2"/>
    <property type="match status" value="1"/>
</dbReference>
<evidence type="ECO:0000259" key="3">
    <source>
        <dbReference type="PROSITE" id="PS50112"/>
    </source>
</evidence>
<sequence>MDQQNMNGRARQQQHQDISSSSGSPDGIKQKLQLRTNESLENQLAHLYHHHQQNNTHSPYIDFQNVLYSHGMGDNLATTSALLASMYSPVLPSNALPSDNRPHLNHNNMQSRTGHQQHRLGSTNGQSSIKSPIEAVSPTIPVKRQSDALHQREKVAASPLDCLAASPTGRQGISLGLAQISSKSHSSSQSEFQTQPAHQTPEQTQQGASQTQNNSKKRRDSVPSLPLHLDMDMQVDSGPLVSGAGGTGGSTLTEFTKRRNWSQRIIEELQDLLCILTPSGKIRYSSPNTKTITGYSTDELLGRMITDFVHTDDSHIFIREFNESIASSQQLNLYFRFRRKDDTYIVFETNGHPHFSDQRQMPSNTTTPVCSGFFIMARLYPTKNTALLDSFLEHKVENERLKRRIAELRHEEYEDQQAQLKARSEAANKESSRDETIRQNNINNINNIKAMPPPAMPGQLTRQNLEGLNNSAMRSDSLRDKMARYEGVTHADTIEMLTGLRYNEGERSRGISTGDTSPSLIRGDVGVPMSADRESRGSGERKKKIKVTNEYVCTDCGTLDSPEWRKGPTGPKTYDLFYWRSCTKLSLILLKQSMQCLRFAVGKEGEETKFSFRAITTSATWRSCAPNAVNSAAKQWNAITNTIRILILSNFRRCTSYRYIFFDMAVSNPITT</sequence>
<evidence type="ECO:0000256" key="2">
    <source>
        <dbReference type="SAM" id="MobiDB-lite"/>
    </source>
</evidence>
<dbReference type="NCBIfam" id="TIGR00229">
    <property type="entry name" value="sensory_box"/>
    <property type="match status" value="1"/>
</dbReference>
<feature type="compositionally biased region" description="Low complexity" evidence="2">
    <location>
        <begin position="181"/>
        <end position="190"/>
    </location>
</feature>
<evidence type="ECO:0000256" key="1">
    <source>
        <dbReference type="PROSITE-ProRule" id="PRU00094"/>
    </source>
</evidence>